<evidence type="ECO:0000256" key="1">
    <source>
        <dbReference type="SAM" id="MobiDB-lite"/>
    </source>
</evidence>
<dbReference type="Proteomes" id="UP000239649">
    <property type="component" value="Unassembled WGS sequence"/>
</dbReference>
<dbReference type="EMBL" id="LHPF02000001">
    <property type="protein sequence ID" value="PSC77029.1"/>
    <property type="molecule type" value="Genomic_DNA"/>
</dbReference>
<proteinExistence type="predicted"/>
<feature type="signal peptide" evidence="2">
    <location>
        <begin position="1"/>
        <end position="25"/>
    </location>
</feature>
<protein>
    <submittedName>
        <fullName evidence="3">Titin-like isoform X4</fullName>
    </submittedName>
</protein>
<name>A0A2P6VSG8_9CHLO</name>
<evidence type="ECO:0000313" key="3">
    <source>
        <dbReference type="EMBL" id="PSC77029.1"/>
    </source>
</evidence>
<keyword evidence="2" id="KW-0732">Signal</keyword>
<evidence type="ECO:0000256" key="2">
    <source>
        <dbReference type="SAM" id="SignalP"/>
    </source>
</evidence>
<feature type="compositionally biased region" description="Low complexity" evidence="1">
    <location>
        <begin position="232"/>
        <end position="259"/>
    </location>
</feature>
<dbReference type="AlphaFoldDB" id="A0A2P6VSG8"/>
<evidence type="ECO:0000313" key="4">
    <source>
        <dbReference type="Proteomes" id="UP000239649"/>
    </source>
</evidence>
<accession>A0A2P6VSG8</accession>
<feature type="region of interest" description="Disordered" evidence="1">
    <location>
        <begin position="224"/>
        <end position="298"/>
    </location>
</feature>
<keyword evidence="4" id="KW-1185">Reference proteome</keyword>
<comment type="caution">
    <text evidence="3">The sequence shown here is derived from an EMBL/GenBank/DDBJ whole genome shotgun (WGS) entry which is preliminary data.</text>
</comment>
<feature type="chain" id="PRO_5015134079" evidence="2">
    <location>
        <begin position="26"/>
        <end position="514"/>
    </location>
</feature>
<gene>
    <name evidence="3" type="primary">g867</name>
    <name evidence="3" type="ORF">C2E20_0867</name>
</gene>
<organism evidence="3 4">
    <name type="scientific">Micractinium conductrix</name>
    <dbReference type="NCBI Taxonomy" id="554055"/>
    <lineage>
        <taxon>Eukaryota</taxon>
        <taxon>Viridiplantae</taxon>
        <taxon>Chlorophyta</taxon>
        <taxon>core chlorophytes</taxon>
        <taxon>Trebouxiophyceae</taxon>
        <taxon>Chlorellales</taxon>
        <taxon>Chlorellaceae</taxon>
        <taxon>Chlorella clade</taxon>
        <taxon>Micractinium</taxon>
    </lineage>
</organism>
<sequence>MPRPRGFSVAVAVACLILICGGVSGEDIVAFEYFTSNTANSESGSRFGNIFTVPATAAGWKPLNVSWLLQAASTTHSCGTGGVGCAFYIRVYAGTAGGTSSSPPRLSGSPLATISVSGFKTSTTPTIREFALPAETSYFSAGNYIVAVEALNMTSTADNLSGMGLSGIRSSLTTFPTWQAKAWTYMGFLRSSLSAGSVTNTYFGTNTNVAINSKLTASLATTRAVASTSPHQPATAQLAADQPTAAQPAAAITAAPATTKPFPLLKSPTTAQPSCSAAAAQPSATQPAPTATKRRAGSFQGLKRAVTAQAQMASAVQSGTFERRMAAAGGARAARYVPTANGKPACIVGVTCSKHHPPPPPPRPRPPPPLRTACTTKFYSLPRTTFHGRSYLLARSTNATARTATAAAYCQLRLPGSTLGARRGFTLPLQFASKASKFKTYDALTSTVCIGLRCKAFSVIECVPSGKRRARYDPVTNNLGCQNKGTGNVVSLGAVRATSTRDQTAGGAAMAART</sequence>
<feature type="compositionally biased region" description="Low complexity" evidence="1">
    <location>
        <begin position="267"/>
        <end position="291"/>
    </location>
</feature>
<reference evidence="3 4" key="1">
    <citation type="journal article" date="2018" name="Plant J.">
        <title>Genome sequences of Chlorella sorokiniana UTEX 1602 and Micractinium conductrix SAG 241.80: implications to maltose excretion by a green alga.</title>
        <authorList>
            <person name="Arriola M.B."/>
            <person name="Velmurugan N."/>
            <person name="Zhang Y."/>
            <person name="Plunkett M.H."/>
            <person name="Hondzo H."/>
            <person name="Barney B.M."/>
        </authorList>
    </citation>
    <scope>NUCLEOTIDE SEQUENCE [LARGE SCALE GENOMIC DNA]</scope>
    <source>
        <strain evidence="3 4">SAG 241.80</strain>
    </source>
</reference>